<evidence type="ECO:0000313" key="2">
    <source>
        <dbReference type="EMBL" id="MTE16684.1"/>
    </source>
</evidence>
<gene>
    <name evidence="2" type="ORF">GLP40_28480</name>
</gene>
<evidence type="ECO:0000313" key="3">
    <source>
        <dbReference type="Proteomes" id="UP000432464"/>
    </source>
</evidence>
<reference evidence="2 3" key="1">
    <citation type="submission" date="2019-11" db="EMBL/GenBank/DDBJ databases">
        <title>Nocardia sp. nov. CT2-14 isolated from soil.</title>
        <authorList>
            <person name="Kanchanasin P."/>
            <person name="Tanasupawat S."/>
            <person name="Yuki M."/>
            <person name="Kudo T."/>
        </authorList>
    </citation>
    <scope>NUCLEOTIDE SEQUENCE [LARGE SCALE GENOMIC DNA]</scope>
    <source>
        <strain evidence="2 3">CT2-14</strain>
    </source>
</reference>
<dbReference type="Pfam" id="PF08592">
    <property type="entry name" value="Anthrone_oxy"/>
    <property type="match status" value="1"/>
</dbReference>
<name>A0A6I3L7J7_9NOCA</name>
<dbReference type="Proteomes" id="UP000432464">
    <property type="component" value="Unassembled WGS sequence"/>
</dbReference>
<feature type="transmembrane region" description="Helical" evidence="1">
    <location>
        <begin position="130"/>
        <end position="150"/>
    </location>
</feature>
<evidence type="ECO:0000256" key="1">
    <source>
        <dbReference type="SAM" id="Phobius"/>
    </source>
</evidence>
<dbReference type="InterPro" id="IPR013901">
    <property type="entry name" value="Anthrone_oxy"/>
</dbReference>
<keyword evidence="1" id="KW-1133">Transmembrane helix</keyword>
<dbReference type="AlphaFoldDB" id="A0A6I3L7J7"/>
<feature type="transmembrane region" description="Helical" evidence="1">
    <location>
        <begin position="55"/>
        <end position="77"/>
    </location>
</feature>
<protein>
    <submittedName>
        <fullName evidence="2">DUF1772 domain-containing protein</fullName>
    </submittedName>
</protein>
<dbReference type="RefSeq" id="WP_154791112.1">
    <property type="nucleotide sequence ID" value="NZ_WMBB01000016.1"/>
</dbReference>
<keyword evidence="1" id="KW-0472">Membrane</keyword>
<accession>A0A6I3L7J7</accession>
<keyword evidence="3" id="KW-1185">Reference proteome</keyword>
<proteinExistence type="predicted"/>
<keyword evidence="1" id="KW-0812">Transmembrane</keyword>
<organism evidence="2 3">
    <name type="scientific">Nocardia aurantiaca</name>
    <dbReference type="NCBI Taxonomy" id="2675850"/>
    <lineage>
        <taxon>Bacteria</taxon>
        <taxon>Bacillati</taxon>
        <taxon>Actinomycetota</taxon>
        <taxon>Actinomycetes</taxon>
        <taxon>Mycobacteriales</taxon>
        <taxon>Nocardiaceae</taxon>
        <taxon>Nocardia</taxon>
    </lineage>
</organism>
<sequence>MRTRLLTAAALLATGYLCGAFGYGLVNVAQAFKTVPLDVRFTFHTALMKVNGPVMQSAMALAALTSLMLAIYGGGLVRRLAATSFGLEVTSFLITRFGNVPINGKIKQWAVGPVPADYAQLLHRWELFHIARTTTALLAFLLIITAAVFAHPSRAAARQAVLVAPN</sequence>
<dbReference type="EMBL" id="WMBB01000016">
    <property type="protein sequence ID" value="MTE16684.1"/>
    <property type="molecule type" value="Genomic_DNA"/>
</dbReference>
<comment type="caution">
    <text evidence="2">The sequence shown here is derived from an EMBL/GenBank/DDBJ whole genome shotgun (WGS) entry which is preliminary data.</text>
</comment>